<dbReference type="Proteomes" id="UP000295198">
    <property type="component" value="Unassembled WGS sequence"/>
</dbReference>
<evidence type="ECO:0000313" key="1">
    <source>
        <dbReference type="EMBL" id="RYP86196.1"/>
    </source>
</evidence>
<reference evidence="1 2" key="1">
    <citation type="submission" date="2019-01" db="EMBL/GenBank/DDBJ databases">
        <title>Nocardioides guangzhouensis sp. nov., an actinobacterium isolated from soil.</title>
        <authorList>
            <person name="Fu Y."/>
            <person name="Cai Y."/>
            <person name="Lin Z."/>
            <person name="Chen P."/>
        </authorList>
    </citation>
    <scope>NUCLEOTIDE SEQUENCE [LARGE SCALE GENOMIC DNA]</scope>
    <source>
        <strain evidence="1 2">130</strain>
    </source>
</reference>
<dbReference type="EMBL" id="SDKM01000012">
    <property type="protein sequence ID" value="RYP86196.1"/>
    <property type="molecule type" value="Genomic_DNA"/>
</dbReference>
<dbReference type="RefSeq" id="WP_134716609.1">
    <property type="nucleotide sequence ID" value="NZ_SDKM01000012.1"/>
</dbReference>
<evidence type="ECO:0000313" key="2">
    <source>
        <dbReference type="Proteomes" id="UP000295198"/>
    </source>
</evidence>
<protein>
    <submittedName>
        <fullName evidence="1">Uncharacterized protein</fullName>
    </submittedName>
</protein>
<keyword evidence="2" id="KW-1185">Reference proteome</keyword>
<gene>
    <name evidence="1" type="ORF">EKO23_09545</name>
</gene>
<accession>A0A4Q4ZFL1</accession>
<dbReference type="AlphaFoldDB" id="A0A4Q4ZFL1"/>
<sequence length="100" mass="10680">MLDRDTVDQCAVALAGQRARRHEKWLTYAMTGPRFGGANVLEVDATYGGRAHTVRCTVAAVLVARGDLATADLLLPYLVEVLGLWGRTHVADCASSGPGR</sequence>
<comment type="caution">
    <text evidence="1">The sequence shown here is derived from an EMBL/GenBank/DDBJ whole genome shotgun (WGS) entry which is preliminary data.</text>
</comment>
<proteinExistence type="predicted"/>
<organism evidence="1 2">
    <name type="scientific">Nocardioides guangzhouensis</name>
    <dbReference type="NCBI Taxonomy" id="2497878"/>
    <lineage>
        <taxon>Bacteria</taxon>
        <taxon>Bacillati</taxon>
        <taxon>Actinomycetota</taxon>
        <taxon>Actinomycetes</taxon>
        <taxon>Propionibacteriales</taxon>
        <taxon>Nocardioidaceae</taxon>
        <taxon>Nocardioides</taxon>
    </lineage>
</organism>
<name>A0A4Q4ZFL1_9ACTN</name>